<dbReference type="Gene3D" id="1.10.510.10">
    <property type="entry name" value="Transferase(Phosphotransferase) domain 1"/>
    <property type="match status" value="1"/>
</dbReference>
<dbReference type="SUPFAM" id="SSF56112">
    <property type="entry name" value="Protein kinase-like (PK-like)"/>
    <property type="match status" value="1"/>
</dbReference>
<evidence type="ECO:0000256" key="10">
    <source>
        <dbReference type="PROSITE-ProRule" id="PRU10141"/>
    </source>
</evidence>
<dbReference type="GO" id="GO:0009653">
    <property type="term" value="P:anatomical structure morphogenesis"/>
    <property type="evidence" value="ECO:0007669"/>
    <property type="project" value="UniProtKB-ARBA"/>
</dbReference>
<feature type="compositionally biased region" description="Polar residues" evidence="11">
    <location>
        <begin position="1599"/>
        <end position="1625"/>
    </location>
</feature>
<evidence type="ECO:0000256" key="12">
    <source>
        <dbReference type="SAM" id="Phobius"/>
    </source>
</evidence>
<dbReference type="InterPro" id="IPR003599">
    <property type="entry name" value="Ig_sub"/>
</dbReference>
<feature type="region of interest" description="Disordered" evidence="11">
    <location>
        <begin position="424"/>
        <end position="513"/>
    </location>
</feature>
<dbReference type="OrthoDB" id="6077854at2759"/>
<evidence type="ECO:0000259" key="14">
    <source>
        <dbReference type="PROSITE" id="PS50835"/>
    </source>
</evidence>
<keyword evidence="2 12" id="KW-0812">Transmembrane</keyword>
<dbReference type="GO" id="GO:0043235">
    <property type="term" value="C:receptor complex"/>
    <property type="evidence" value="ECO:0007669"/>
    <property type="project" value="TreeGrafter"/>
</dbReference>
<keyword evidence="5" id="KW-1015">Disulfide bond</keyword>
<comment type="subcellular location">
    <subcellularLocation>
        <location evidence="1">Membrane</location>
        <topology evidence="1">Single-pass membrane protein</topology>
    </subcellularLocation>
</comment>
<accession>A0A1I8QDC0</accession>
<keyword evidence="10" id="KW-0067">ATP-binding</keyword>
<dbReference type="FunFam" id="3.30.200.20:FF:000384">
    <property type="entry name" value="Receptor protein-tyrosine kinase"/>
    <property type="match status" value="1"/>
</dbReference>
<dbReference type="FunFam" id="1.10.510.10:FF:000373">
    <property type="entry name" value="Receptor protein-tyrosine kinase"/>
    <property type="match status" value="1"/>
</dbReference>
<evidence type="ECO:0000256" key="1">
    <source>
        <dbReference type="ARBA" id="ARBA00004167"/>
    </source>
</evidence>
<dbReference type="Gene3D" id="3.30.200.20">
    <property type="entry name" value="Phosphorylase Kinase, domain 1"/>
    <property type="match status" value="1"/>
</dbReference>
<evidence type="ECO:0000256" key="2">
    <source>
        <dbReference type="ARBA" id="ARBA00022692"/>
    </source>
</evidence>
<dbReference type="SMART" id="SM00409">
    <property type="entry name" value="IG"/>
    <property type="match status" value="7"/>
</dbReference>
<keyword evidence="8" id="KW-0393">Immunoglobulin domain</keyword>
<dbReference type="InterPro" id="IPR013783">
    <property type="entry name" value="Ig-like_fold"/>
</dbReference>
<dbReference type="PROSITE" id="PS00109">
    <property type="entry name" value="PROTEIN_KINASE_TYR"/>
    <property type="match status" value="1"/>
</dbReference>
<evidence type="ECO:0000256" key="9">
    <source>
        <dbReference type="ARBA" id="ARBA00051243"/>
    </source>
</evidence>
<evidence type="ECO:0000256" key="11">
    <source>
        <dbReference type="SAM" id="MobiDB-lite"/>
    </source>
</evidence>
<dbReference type="EnsemblMetazoa" id="SCAU016076-RE">
    <property type="protein sequence ID" value="SCAU016076-PE"/>
    <property type="gene ID" value="SCAU016076"/>
</dbReference>
<keyword evidence="7" id="KW-0325">Glycoprotein</keyword>
<evidence type="ECO:0000256" key="7">
    <source>
        <dbReference type="ARBA" id="ARBA00023180"/>
    </source>
</evidence>
<evidence type="ECO:0000256" key="8">
    <source>
        <dbReference type="ARBA" id="ARBA00023319"/>
    </source>
</evidence>
<feature type="domain" description="Ig-like" evidence="14">
    <location>
        <begin position="834"/>
        <end position="913"/>
    </location>
</feature>
<feature type="binding site" evidence="10">
    <location>
        <position position="1127"/>
    </location>
    <ligand>
        <name>ATP</name>
        <dbReference type="ChEBI" id="CHEBI:30616"/>
    </ligand>
</feature>
<feature type="compositionally biased region" description="Low complexity" evidence="11">
    <location>
        <begin position="424"/>
        <end position="446"/>
    </location>
</feature>
<dbReference type="STRING" id="35570.A0A1I8QDC0"/>
<dbReference type="VEuPathDB" id="VectorBase:SCAU016076"/>
<dbReference type="PANTHER" id="PTHR24416:SF600">
    <property type="entry name" value="PDGF- AND VEGF-RECEPTOR RELATED, ISOFORM J"/>
    <property type="match status" value="1"/>
</dbReference>
<feature type="domain" description="Ig-like" evidence="14">
    <location>
        <begin position="922"/>
        <end position="1008"/>
    </location>
</feature>
<dbReference type="Pfam" id="PF07679">
    <property type="entry name" value="I-set"/>
    <property type="match status" value="2"/>
</dbReference>
<feature type="region of interest" description="Disordered" evidence="11">
    <location>
        <begin position="1570"/>
        <end position="1643"/>
    </location>
</feature>
<feature type="compositionally biased region" description="Basic and acidic residues" evidence="11">
    <location>
        <begin position="1260"/>
        <end position="1270"/>
    </location>
</feature>
<sequence length="1737" mass="195869">MNQPRSKWPPISSRRGCCLYRMDLILLLLLGLWISNTIIGCKALPHPRPQIADNSIRKSDMDYERNYAVELGAPLVIPLLEEIILEKGSDTELRCESNEPIVWKYHYDAEVGEEVAYVPNDKSRPYGQILPLKEVTHQSVGNYYCIKESSVNLSNVIEDSTLTDLANNNLATSIYIYVNDTENLLAPMPFPVIHVVQFQDAVIPCKPSMPDIEVLLTIPSSKTLASDSGVRYSPRLGFVIEIRSMEEHGTYICRPKIPSPDNEDESTDIEIILGNKIVNHLTWANPTGQSTSGEILGLITNTLWNTTNVITTTTTTSSPNPNPKTAAVPTPISTVVKSSVTNPNQLVYVTNSTHVSRLINNVVPDRNVPGLDDGNGAADANEMNDLVIENEYLSQHDTLHNNHLGDGIIIEYMQHQFRQYPYSTTTTTTTTTNNYDDYEDSNSNNDSEYHQSEQESSQSLESNFAGLNVPILRAKRDVETTTRHSSRASHSKSSTPKPRTEKMERPNVTSTSKHHALVGETFHLICEIRTAHDVIVKITWNLPEGVDRARTTEISRKSSKYTAQHTFTEGVLTVSNAQLSDSGKYTCNVTDHSNHKNKDSYDMVIMEEGQSYIEIRETNDYYEVKSPANKTMQMAILYKGYPHPSLKWYGPDGTQIPQGISGNGKYNVSTLDDKTTLTVRNVHLLDSGRYVVKASNGVVEKELEFNATIFDKPIVAISDVYVHEGEKAHVQCHVKSHVKPIVTWVFRPCSITPRWPSCTKKLIQDFNETSSRNGDTPLDFIFDMHFMPSSPGIVLCNAANKIDLVNGKAHVFVRDIGENMTIYGINDTDIIALGDTVTITCAAVAYHFTDDIQWFDKEGEPIQESENIKMTTTASEYSYKKSLTFKHIRDDDQGLYECRARQLNDKDEYRIINIIAHEPSSPIMTFTNLGKKNKIERKLGESLELRCESHAIPKATVTWYKDDVELTNITNDYVGHFLIPYIKPEDQGQYKCVVQNRLGVIEQTVNIKITNIPGLTLGWIFGIVLLLLVLIGLVIYLCIRVKRERKLLRELKAAGLANFEEGAVEHINPALTLDEQADLLPYDRCFEFPRDKLKLGKQLGAGAFGVVLKAHAEGIRPEEKESVVAVKMVKRNANNEVMRALVSELKIMVHLGQHLNVVNLLGAVTKNIAKRELMVIVEFCRYGNVQNFLMRNRKRFINQINPQTGKIDPNIITQRFSDNFELDRSGLKYVNLSFSNHQYINHMNNMNNINNMNNYYSINNRRETDNDPRSGTRAGRPGSTGYITQSELYEGQVNTCGTERTVMTTVPEDDDNIMSNNSVQPAWRSNYKSDSTEAMSITTMDLISWSFQVACGMEYLSSKKVLHGDLAARNILLCEDNIVKICDFGLARSMYKSDNYKKQGDAPLPIKWLALESLSDHIFSTYTDVWSFGIVMWELFSLAKVPYPEIDANQSLYLKLKDGYRMEKPPYANDDLYDIMLECWSTNPERRPLFNVLKERFALMLGEEIASHYVDLNEPYLRVNTEYMKRNQTDYLALMGSPDEMAPPPPKYVNGHILPEIRIDLSSDDYLQMSPNGGSVIFSPTRPKDSPPTVTDDGADQPPNISTTSFQFPDTAAEQHSPTIINNLDSPDDKPPRHKKNGVEPLPEEIPMLQGVNRQDKSPEPPRRFIDVLQQQITNMPTPSPRHHINETRLTGEGSENYVNIKSPKKTLNSNGSKAADAFSNPSYQILKQGAEKDETK</sequence>
<dbReference type="InterPro" id="IPR013098">
    <property type="entry name" value="Ig_I-set"/>
</dbReference>
<keyword evidence="4 12" id="KW-0472">Membrane</keyword>
<dbReference type="InterPro" id="IPR017441">
    <property type="entry name" value="Protein_kinase_ATP_BS"/>
</dbReference>
<evidence type="ECO:0008006" key="17">
    <source>
        <dbReference type="Google" id="ProtNLM"/>
    </source>
</evidence>
<dbReference type="PANTHER" id="PTHR24416">
    <property type="entry name" value="TYROSINE-PROTEIN KINASE RECEPTOR"/>
    <property type="match status" value="1"/>
</dbReference>
<dbReference type="GO" id="GO:0004714">
    <property type="term" value="F:transmembrane receptor protein tyrosine kinase activity"/>
    <property type="evidence" value="ECO:0007669"/>
    <property type="project" value="UniProtKB-EC"/>
</dbReference>
<dbReference type="GO" id="GO:0005886">
    <property type="term" value="C:plasma membrane"/>
    <property type="evidence" value="ECO:0007669"/>
    <property type="project" value="TreeGrafter"/>
</dbReference>
<evidence type="ECO:0000313" key="15">
    <source>
        <dbReference type="EnsemblMetazoa" id="SCAU016076-PE"/>
    </source>
</evidence>
<dbReference type="PROSITE" id="PS50011">
    <property type="entry name" value="PROTEIN_KINASE_DOM"/>
    <property type="match status" value="1"/>
</dbReference>
<dbReference type="InterPro" id="IPR001245">
    <property type="entry name" value="Ser-Thr/Tyr_kinase_cat_dom"/>
</dbReference>
<evidence type="ECO:0000256" key="5">
    <source>
        <dbReference type="ARBA" id="ARBA00023157"/>
    </source>
</evidence>
<dbReference type="InterPro" id="IPR000719">
    <property type="entry name" value="Prot_kinase_dom"/>
</dbReference>
<keyword evidence="10" id="KW-0547">Nucleotide-binding</keyword>
<dbReference type="KEGG" id="scac:106082738"/>
<proteinExistence type="predicted"/>
<dbReference type="InterPro" id="IPR050122">
    <property type="entry name" value="RTK"/>
</dbReference>
<reference evidence="15" key="1">
    <citation type="submission" date="2020-05" db="UniProtKB">
        <authorList>
            <consortium name="EnsemblMetazoa"/>
        </authorList>
    </citation>
    <scope>IDENTIFICATION</scope>
    <source>
        <strain evidence="15">USDA</strain>
    </source>
</reference>
<dbReference type="GO" id="GO:0007399">
    <property type="term" value="P:nervous system development"/>
    <property type="evidence" value="ECO:0007669"/>
    <property type="project" value="UniProtKB-ARBA"/>
</dbReference>
<dbReference type="InterPro" id="IPR008266">
    <property type="entry name" value="Tyr_kinase_AS"/>
</dbReference>
<dbReference type="GO" id="GO:0007169">
    <property type="term" value="P:cell surface receptor protein tyrosine kinase signaling pathway"/>
    <property type="evidence" value="ECO:0007669"/>
    <property type="project" value="TreeGrafter"/>
</dbReference>
<feature type="domain" description="Ig-like" evidence="14">
    <location>
        <begin position="506"/>
        <end position="604"/>
    </location>
</feature>
<dbReference type="CDD" id="cd00096">
    <property type="entry name" value="Ig"/>
    <property type="match status" value="1"/>
</dbReference>
<name>A0A1I8QDC0_STOCA</name>
<keyword evidence="3 12" id="KW-1133">Transmembrane helix</keyword>
<dbReference type="Pfam" id="PF13927">
    <property type="entry name" value="Ig_3"/>
    <property type="match status" value="2"/>
</dbReference>
<dbReference type="GO" id="GO:0005524">
    <property type="term" value="F:ATP binding"/>
    <property type="evidence" value="ECO:0007669"/>
    <property type="project" value="UniProtKB-UniRule"/>
</dbReference>
<comment type="catalytic activity">
    <reaction evidence="9">
        <text>L-tyrosyl-[protein] + ATP = O-phospho-L-tyrosyl-[protein] + ADP + H(+)</text>
        <dbReference type="Rhea" id="RHEA:10596"/>
        <dbReference type="Rhea" id="RHEA-COMP:10136"/>
        <dbReference type="Rhea" id="RHEA-COMP:20101"/>
        <dbReference type="ChEBI" id="CHEBI:15378"/>
        <dbReference type="ChEBI" id="CHEBI:30616"/>
        <dbReference type="ChEBI" id="CHEBI:46858"/>
        <dbReference type="ChEBI" id="CHEBI:61978"/>
        <dbReference type="ChEBI" id="CHEBI:456216"/>
        <dbReference type="EC" id="2.7.10.1"/>
    </reaction>
</comment>
<feature type="region of interest" description="Disordered" evidence="11">
    <location>
        <begin position="1675"/>
        <end position="1737"/>
    </location>
</feature>
<dbReference type="InterPro" id="IPR007110">
    <property type="entry name" value="Ig-like_dom"/>
</dbReference>
<evidence type="ECO:0000256" key="4">
    <source>
        <dbReference type="ARBA" id="ARBA00023136"/>
    </source>
</evidence>
<dbReference type="Gene3D" id="2.60.40.10">
    <property type="entry name" value="Immunoglobulins"/>
    <property type="match status" value="6"/>
</dbReference>
<evidence type="ECO:0000313" key="16">
    <source>
        <dbReference type="Proteomes" id="UP000095300"/>
    </source>
</evidence>
<protein>
    <recommendedName>
        <fullName evidence="17">Receptor protein-tyrosine kinase</fullName>
    </recommendedName>
</protein>
<evidence type="ECO:0000259" key="13">
    <source>
        <dbReference type="PROSITE" id="PS50011"/>
    </source>
</evidence>
<dbReference type="InterPro" id="IPR036179">
    <property type="entry name" value="Ig-like_dom_sf"/>
</dbReference>
<dbReference type="InterPro" id="IPR003598">
    <property type="entry name" value="Ig_sub2"/>
</dbReference>
<feature type="domain" description="Ig-like" evidence="14">
    <location>
        <begin position="74"/>
        <end position="163"/>
    </location>
</feature>
<keyword evidence="6" id="KW-0675">Receptor</keyword>
<organism evidence="15 16">
    <name type="scientific">Stomoxys calcitrans</name>
    <name type="common">Stable fly</name>
    <name type="synonym">Conops calcitrans</name>
    <dbReference type="NCBI Taxonomy" id="35570"/>
    <lineage>
        <taxon>Eukaryota</taxon>
        <taxon>Metazoa</taxon>
        <taxon>Ecdysozoa</taxon>
        <taxon>Arthropoda</taxon>
        <taxon>Hexapoda</taxon>
        <taxon>Insecta</taxon>
        <taxon>Pterygota</taxon>
        <taxon>Neoptera</taxon>
        <taxon>Endopterygota</taxon>
        <taxon>Diptera</taxon>
        <taxon>Brachycera</taxon>
        <taxon>Muscomorpha</taxon>
        <taxon>Muscoidea</taxon>
        <taxon>Muscidae</taxon>
        <taxon>Stomoxys</taxon>
    </lineage>
</organism>
<feature type="domain" description="Protein kinase" evidence="13">
    <location>
        <begin position="1093"/>
        <end position="1517"/>
    </location>
</feature>
<dbReference type="PROSITE" id="PS00107">
    <property type="entry name" value="PROTEIN_KINASE_ATP"/>
    <property type="match status" value="1"/>
</dbReference>
<dbReference type="PROSITE" id="PS50835">
    <property type="entry name" value="IG_LIKE"/>
    <property type="match status" value="4"/>
</dbReference>
<dbReference type="SUPFAM" id="SSF48726">
    <property type="entry name" value="Immunoglobulin"/>
    <property type="match status" value="5"/>
</dbReference>
<feature type="transmembrane region" description="Helical" evidence="12">
    <location>
        <begin position="1017"/>
        <end position="1039"/>
    </location>
</feature>
<gene>
    <name evidence="15" type="primary">106082738</name>
</gene>
<evidence type="ECO:0000256" key="6">
    <source>
        <dbReference type="ARBA" id="ARBA00023170"/>
    </source>
</evidence>
<dbReference type="SMART" id="SM00408">
    <property type="entry name" value="IGc2"/>
    <property type="match status" value="5"/>
</dbReference>
<keyword evidence="16" id="KW-1185">Reference proteome</keyword>
<dbReference type="Proteomes" id="UP000095300">
    <property type="component" value="Unassembled WGS sequence"/>
</dbReference>
<dbReference type="Pfam" id="PF07714">
    <property type="entry name" value="PK_Tyr_Ser-Thr"/>
    <property type="match status" value="1"/>
</dbReference>
<feature type="region of interest" description="Disordered" evidence="11">
    <location>
        <begin position="1260"/>
        <end position="1282"/>
    </location>
</feature>
<dbReference type="InterPro" id="IPR011009">
    <property type="entry name" value="Kinase-like_dom_sf"/>
</dbReference>
<evidence type="ECO:0000256" key="3">
    <source>
        <dbReference type="ARBA" id="ARBA00022989"/>
    </source>
</evidence>
<dbReference type="GO" id="GO:0030154">
    <property type="term" value="P:cell differentiation"/>
    <property type="evidence" value="ECO:0007669"/>
    <property type="project" value="UniProtKB-ARBA"/>
</dbReference>